<feature type="transmembrane region" description="Helical" evidence="6">
    <location>
        <begin position="151"/>
        <end position="170"/>
    </location>
</feature>
<keyword evidence="3 6" id="KW-0812">Transmembrane</keyword>
<feature type="domain" description="EamA" evidence="7">
    <location>
        <begin position="148"/>
        <end position="280"/>
    </location>
</feature>
<keyword evidence="4 6" id="KW-1133">Transmembrane helix</keyword>
<evidence type="ECO:0000313" key="8">
    <source>
        <dbReference type="EMBL" id="MCL6270699.1"/>
    </source>
</evidence>
<evidence type="ECO:0000256" key="3">
    <source>
        <dbReference type="ARBA" id="ARBA00022692"/>
    </source>
</evidence>
<evidence type="ECO:0000256" key="6">
    <source>
        <dbReference type="SAM" id="Phobius"/>
    </source>
</evidence>
<reference evidence="8 9" key="1">
    <citation type="submission" date="2022-05" db="EMBL/GenBank/DDBJ databases">
        <authorList>
            <person name="Park J.-S."/>
        </authorList>
    </citation>
    <scope>NUCLEOTIDE SEQUENCE [LARGE SCALE GENOMIC DNA]</scope>
    <source>
        <strain evidence="8 9">2012CJ34-2</strain>
    </source>
</reference>
<feature type="transmembrane region" description="Helical" evidence="6">
    <location>
        <begin position="67"/>
        <end position="86"/>
    </location>
</feature>
<dbReference type="PANTHER" id="PTHR42920:SF5">
    <property type="entry name" value="EAMA DOMAIN-CONTAINING PROTEIN"/>
    <property type="match status" value="1"/>
</dbReference>
<keyword evidence="9" id="KW-1185">Reference proteome</keyword>
<dbReference type="Gene3D" id="1.10.3730.20">
    <property type="match status" value="1"/>
</dbReference>
<dbReference type="InterPro" id="IPR037185">
    <property type="entry name" value="EmrE-like"/>
</dbReference>
<feature type="transmembrane region" description="Helical" evidence="6">
    <location>
        <begin position="36"/>
        <end position="55"/>
    </location>
</feature>
<evidence type="ECO:0000256" key="4">
    <source>
        <dbReference type="ARBA" id="ARBA00022989"/>
    </source>
</evidence>
<evidence type="ECO:0000256" key="2">
    <source>
        <dbReference type="ARBA" id="ARBA00022475"/>
    </source>
</evidence>
<dbReference type="Proteomes" id="UP001203338">
    <property type="component" value="Unassembled WGS sequence"/>
</dbReference>
<feature type="transmembrane region" description="Helical" evidence="6">
    <location>
        <begin position="210"/>
        <end position="230"/>
    </location>
</feature>
<feature type="transmembrane region" description="Helical" evidence="6">
    <location>
        <begin position="265"/>
        <end position="285"/>
    </location>
</feature>
<name>A0ABT0PH48_9GAMM</name>
<feature type="transmembrane region" description="Helical" evidence="6">
    <location>
        <begin position="12"/>
        <end position="30"/>
    </location>
</feature>
<feature type="transmembrane region" description="Helical" evidence="6">
    <location>
        <begin position="177"/>
        <end position="198"/>
    </location>
</feature>
<feature type="domain" description="EamA" evidence="7">
    <location>
        <begin position="11"/>
        <end position="139"/>
    </location>
</feature>
<dbReference type="EMBL" id="JAMFLX010000015">
    <property type="protein sequence ID" value="MCL6270699.1"/>
    <property type="molecule type" value="Genomic_DNA"/>
</dbReference>
<feature type="transmembrane region" description="Helical" evidence="6">
    <location>
        <begin position="98"/>
        <end position="117"/>
    </location>
</feature>
<gene>
    <name evidence="8" type="ORF">M3P05_12255</name>
</gene>
<dbReference type="InterPro" id="IPR051258">
    <property type="entry name" value="Diverse_Substrate_Transporter"/>
</dbReference>
<proteinExistence type="predicted"/>
<sequence length="299" mass="32049">MNQRTIASDGLLMLAALIWGSAFVAQRLGMEFMEPWAFNACRFLIGAFSLVPLLLSQRSATPLFTRTTLLGGMLLGFVLMIGAGLQQVGLVYTTAGKAAFITGLYLVMVPLFGLVIGQSTSRDTWTGICLALPGLALLTLGDNLTLNKGDILEMVGAIFWALHLMLIGWLAPRHNGIALAFVQFITCSLLSFMVAGVFESFELIQVKQAWGSLAFAGVMSVGVAYTLQIIAQKTAPVSHASIILSLETVFAVIAGYLFLNETLSGKALIGCALMLIGMIVSQLGLRRIRQMLRGQPVSS</sequence>
<comment type="caution">
    <text evidence="8">The sequence shown here is derived from an EMBL/GenBank/DDBJ whole genome shotgun (WGS) entry which is preliminary data.</text>
</comment>
<dbReference type="SUPFAM" id="SSF103481">
    <property type="entry name" value="Multidrug resistance efflux transporter EmrE"/>
    <property type="match status" value="2"/>
</dbReference>
<comment type="subcellular location">
    <subcellularLocation>
        <location evidence="1">Cell membrane</location>
        <topology evidence="1">Multi-pass membrane protein</topology>
    </subcellularLocation>
</comment>
<accession>A0ABT0PH48</accession>
<dbReference type="Pfam" id="PF00892">
    <property type="entry name" value="EamA"/>
    <property type="match status" value="2"/>
</dbReference>
<evidence type="ECO:0000259" key="7">
    <source>
        <dbReference type="Pfam" id="PF00892"/>
    </source>
</evidence>
<keyword evidence="5 6" id="KW-0472">Membrane</keyword>
<evidence type="ECO:0000313" key="9">
    <source>
        <dbReference type="Proteomes" id="UP001203338"/>
    </source>
</evidence>
<protein>
    <submittedName>
        <fullName evidence="8">DMT family transporter</fullName>
    </submittedName>
</protein>
<dbReference type="RefSeq" id="WP_249699965.1">
    <property type="nucleotide sequence ID" value="NZ_JAMFLX010000015.1"/>
</dbReference>
<keyword evidence="2" id="KW-1003">Cell membrane</keyword>
<dbReference type="InterPro" id="IPR000620">
    <property type="entry name" value="EamA_dom"/>
</dbReference>
<dbReference type="PANTHER" id="PTHR42920">
    <property type="entry name" value="OS03G0707200 PROTEIN-RELATED"/>
    <property type="match status" value="1"/>
</dbReference>
<organism evidence="8 9">
    <name type="scientific">Parendozoicomonas callyspongiae</name>
    <dbReference type="NCBI Taxonomy" id="2942213"/>
    <lineage>
        <taxon>Bacteria</taxon>
        <taxon>Pseudomonadati</taxon>
        <taxon>Pseudomonadota</taxon>
        <taxon>Gammaproteobacteria</taxon>
        <taxon>Oceanospirillales</taxon>
        <taxon>Endozoicomonadaceae</taxon>
        <taxon>Parendozoicomonas</taxon>
    </lineage>
</organism>
<feature type="transmembrane region" description="Helical" evidence="6">
    <location>
        <begin position="124"/>
        <end position="145"/>
    </location>
</feature>
<evidence type="ECO:0000256" key="5">
    <source>
        <dbReference type="ARBA" id="ARBA00023136"/>
    </source>
</evidence>
<feature type="transmembrane region" description="Helical" evidence="6">
    <location>
        <begin position="242"/>
        <end position="259"/>
    </location>
</feature>
<evidence type="ECO:0000256" key="1">
    <source>
        <dbReference type="ARBA" id="ARBA00004651"/>
    </source>
</evidence>